<proteinExistence type="predicted"/>
<dbReference type="AlphaFoldDB" id="A0A0V1ENT2"/>
<dbReference type="EMBL" id="JYDR01000019">
    <property type="protein sequence ID" value="KRY75297.1"/>
    <property type="molecule type" value="Genomic_DNA"/>
</dbReference>
<comment type="caution">
    <text evidence="1">The sequence shown here is derived from an EMBL/GenBank/DDBJ whole genome shotgun (WGS) entry which is preliminary data.</text>
</comment>
<dbReference type="Proteomes" id="UP000054632">
    <property type="component" value="Unassembled WGS sequence"/>
</dbReference>
<organism evidence="1">
    <name type="scientific">Trichinella pseudospiralis</name>
    <name type="common">Parasitic roundworm</name>
    <dbReference type="NCBI Taxonomy" id="6337"/>
    <lineage>
        <taxon>Eukaryota</taxon>
        <taxon>Metazoa</taxon>
        <taxon>Ecdysozoa</taxon>
        <taxon>Nematoda</taxon>
        <taxon>Enoplea</taxon>
        <taxon>Dorylaimia</taxon>
        <taxon>Trichinellida</taxon>
        <taxon>Trichinellidae</taxon>
        <taxon>Trichinella</taxon>
    </lineage>
</organism>
<gene>
    <name evidence="1" type="ORF">T4A_6858</name>
</gene>
<sequence length="106" mass="12626">MKSTRTRTWSSWERPVFDAIIPRSRYRNGIIQAGNFHHYSEKMGRGKFYGYAEKFRFSIRCYLITKSAVLEAKTETIPNTRAICHGAHIYHCQKFMKAKWIDRWSC</sequence>
<name>A0A0V1ENT2_TRIPS</name>
<protein>
    <submittedName>
        <fullName evidence="1">Uncharacterized protein</fullName>
    </submittedName>
</protein>
<accession>A0A0V1ENT2</accession>
<evidence type="ECO:0000313" key="1">
    <source>
        <dbReference type="EMBL" id="KRY75297.1"/>
    </source>
</evidence>
<reference evidence="1" key="1">
    <citation type="submission" date="2015-01" db="EMBL/GenBank/DDBJ databases">
        <title>Evolution of Trichinella species and genotypes.</title>
        <authorList>
            <person name="Korhonen P.K."/>
            <person name="Edoardo P."/>
            <person name="Giuseppe L.R."/>
            <person name="Gasser R.B."/>
        </authorList>
    </citation>
    <scope>NUCLEOTIDE SEQUENCE [LARGE SCALE GENOMIC DNA]</scope>
    <source>
        <strain evidence="1">ISS13</strain>
    </source>
</reference>